<accession>A0A062VBF8</accession>
<dbReference type="InterPro" id="IPR011649">
    <property type="entry name" value="KaiB_domain"/>
</dbReference>
<protein>
    <submittedName>
        <fullName evidence="2">KaiB domain-containing protein</fullName>
    </submittedName>
</protein>
<reference evidence="2 3" key="1">
    <citation type="journal article" date="2013" name="Nature">
        <title>Anaerobic oxidation of methane coupled to nitrate reduction in a novel archaeal lineage.</title>
        <authorList>
            <person name="Haroon M.F."/>
            <person name="Hu S."/>
            <person name="Shi Y."/>
            <person name="Imelfort M."/>
            <person name="Keller J."/>
            <person name="Hugenholtz P."/>
            <person name="Yuan Z."/>
            <person name="Tyson G.W."/>
        </authorList>
    </citation>
    <scope>NUCLEOTIDE SEQUENCE [LARGE SCALE GENOMIC DNA]</scope>
    <source>
        <strain evidence="2 3">ANME-2d</strain>
    </source>
</reference>
<evidence type="ECO:0000313" key="2">
    <source>
        <dbReference type="EMBL" id="KCZ73014.1"/>
    </source>
</evidence>
<name>A0A062VBF8_9EURY</name>
<gene>
    <name evidence="2" type="ORF">ANME2D_00073</name>
</gene>
<sequence length="107" mass="12105">MKNVSEEPGQESTETEVWELRLYVSGQTPRALTAFANLKEICEEHLAGRYRIEVIDLSKNPQLTKEDQILAIPTVIKRLPLPIRKVIGDLSSTERVLVGLGLRPLKR</sequence>
<evidence type="ECO:0000259" key="1">
    <source>
        <dbReference type="SMART" id="SM01248"/>
    </source>
</evidence>
<dbReference type="InterPro" id="IPR039022">
    <property type="entry name" value="KaiB-like"/>
</dbReference>
<dbReference type="PANTHER" id="PTHR41709">
    <property type="entry name" value="KAIB-LIKE PROTEIN 1"/>
    <property type="match status" value="1"/>
</dbReference>
<dbReference type="EMBL" id="JMIY01000001">
    <property type="protein sequence ID" value="KCZ73014.1"/>
    <property type="molecule type" value="Genomic_DNA"/>
</dbReference>
<dbReference type="PANTHER" id="PTHR41709:SF2">
    <property type="entry name" value="CIRCADIAN CLOCK PROTEIN KAIB2"/>
    <property type="match status" value="1"/>
</dbReference>
<proteinExistence type="predicted"/>
<dbReference type="Proteomes" id="UP000027153">
    <property type="component" value="Unassembled WGS sequence"/>
</dbReference>
<dbReference type="OrthoDB" id="116469at2157"/>
<dbReference type="Gene3D" id="3.40.30.10">
    <property type="entry name" value="Glutaredoxin"/>
    <property type="match status" value="1"/>
</dbReference>
<dbReference type="SMART" id="SM01248">
    <property type="entry name" value="KaiB"/>
    <property type="match status" value="1"/>
</dbReference>
<comment type="caution">
    <text evidence="2">The sequence shown here is derived from an EMBL/GenBank/DDBJ whole genome shotgun (WGS) entry which is preliminary data.</text>
</comment>
<dbReference type="RefSeq" id="WP_048088224.1">
    <property type="nucleotide sequence ID" value="NZ_JMIY01000001.1"/>
</dbReference>
<dbReference type="Pfam" id="PF07689">
    <property type="entry name" value="KaiB"/>
    <property type="match status" value="1"/>
</dbReference>
<dbReference type="CDD" id="cd02978">
    <property type="entry name" value="KaiB_like"/>
    <property type="match status" value="1"/>
</dbReference>
<evidence type="ECO:0000313" key="3">
    <source>
        <dbReference type="Proteomes" id="UP000027153"/>
    </source>
</evidence>
<dbReference type="SUPFAM" id="SSF52833">
    <property type="entry name" value="Thioredoxin-like"/>
    <property type="match status" value="1"/>
</dbReference>
<dbReference type="InterPro" id="IPR036249">
    <property type="entry name" value="Thioredoxin-like_sf"/>
</dbReference>
<keyword evidence="3" id="KW-1185">Reference proteome</keyword>
<feature type="domain" description="KaiB" evidence="1">
    <location>
        <begin position="21"/>
        <end position="102"/>
    </location>
</feature>
<organism evidence="2 3">
    <name type="scientific">Candidatus Methanoperedens nitratireducens</name>
    <dbReference type="NCBI Taxonomy" id="1392998"/>
    <lineage>
        <taxon>Archaea</taxon>
        <taxon>Methanobacteriati</taxon>
        <taxon>Methanobacteriota</taxon>
        <taxon>Stenosarchaea group</taxon>
        <taxon>Methanomicrobia</taxon>
        <taxon>Methanosarcinales</taxon>
        <taxon>ANME-2 cluster</taxon>
        <taxon>Candidatus Methanoperedentaceae</taxon>
        <taxon>Candidatus Methanoperedens</taxon>
    </lineage>
</organism>
<dbReference type="GO" id="GO:0048511">
    <property type="term" value="P:rhythmic process"/>
    <property type="evidence" value="ECO:0007669"/>
    <property type="project" value="InterPro"/>
</dbReference>
<dbReference type="AlphaFoldDB" id="A0A062VBF8"/>